<dbReference type="GO" id="GO:0006231">
    <property type="term" value="P:dTMP biosynthetic process"/>
    <property type="evidence" value="ECO:0007669"/>
    <property type="project" value="InterPro"/>
</dbReference>
<dbReference type="Gene3D" id="3.30.1360.170">
    <property type="match status" value="1"/>
</dbReference>
<dbReference type="EMBL" id="LR798292">
    <property type="protein sequence ID" value="CAB5220945.1"/>
    <property type="molecule type" value="Genomic_DNA"/>
</dbReference>
<dbReference type="PROSITE" id="PS51331">
    <property type="entry name" value="THYX"/>
    <property type="match status" value="1"/>
</dbReference>
<dbReference type="InterPro" id="IPR036098">
    <property type="entry name" value="Thymidylate_synthase_ThyX_sf"/>
</dbReference>
<dbReference type="GO" id="GO:0050797">
    <property type="term" value="F:thymidylate synthase (FAD) activity"/>
    <property type="evidence" value="ECO:0007669"/>
    <property type="project" value="InterPro"/>
</dbReference>
<accession>A0A6J7WVS3</accession>
<dbReference type="InterPro" id="IPR003669">
    <property type="entry name" value="Thymidylate_synthase_ThyX"/>
</dbReference>
<protein>
    <submittedName>
        <fullName evidence="1">THY1 Predicted alternative thymidylate synthase</fullName>
    </submittedName>
</protein>
<proteinExistence type="predicted"/>
<reference evidence="1" key="1">
    <citation type="submission" date="2020-05" db="EMBL/GenBank/DDBJ databases">
        <authorList>
            <person name="Chiriac C."/>
            <person name="Salcher M."/>
            <person name="Ghai R."/>
            <person name="Kavagutti S V."/>
        </authorList>
    </citation>
    <scope>NUCLEOTIDE SEQUENCE</scope>
</reference>
<sequence length="286" mass="32668">MTIKAEVVKDSVSKSGKRITTFLLQYPRFIHSEFMTHRAFSRNSSSSRAIPFEKQVEAIRRDLAQPTEYRANKSGMQAGEALNERVQNACQFLWKEAALKAIQFATDLHLFGVHKQYSSRILEPFMHITVVVTATDYDNFFALRYHEMAQPEIYELAAAMWEAYSGSKPTRRETGDWHLPFVDDDEYQSTKDNGEDIFRLIKKSVACCARTSYKNHDNSDVTDEQNEALYNRLLASTPKHASPAEHQAIAAHDAETRSGNFQGWLQYRQALEDEHITSFSGPSDNS</sequence>
<gene>
    <name evidence="1" type="ORF">UFOVP244_59</name>
</gene>
<dbReference type="Pfam" id="PF02511">
    <property type="entry name" value="Thy1"/>
    <property type="match status" value="1"/>
</dbReference>
<evidence type="ECO:0000313" key="1">
    <source>
        <dbReference type="EMBL" id="CAB5220945.1"/>
    </source>
</evidence>
<dbReference type="SUPFAM" id="SSF69796">
    <property type="entry name" value="Thymidylate synthase-complementing protein Thy1"/>
    <property type="match status" value="1"/>
</dbReference>
<dbReference type="GO" id="GO:0050660">
    <property type="term" value="F:flavin adenine dinucleotide binding"/>
    <property type="evidence" value="ECO:0007669"/>
    <property type="project" value="InterPro"/>
</dbReference>
<name>A0A6J7WVS3_9CAUD</name>
<organism evidence="1">
    <name type="scientific">uncultured Caudovirales phage</name>
    <dbReference type="NCBI Taxonomy" id="2100421"/>
    <lineage>
        <taxon>Viruses</taxon>
        <taxon>Duplodnaviria</taxon>
        <taxon>Heunggongvirae</taxon>
        <taxon>Uroviricota</taxon>
        <taxon>Caudoviricetes</taxon>
        <taxon>Peduoviridae</taxon>
        <taxon>Maltschvirus</taxon>
        <taxon>Maltschvirus maltsch</taxon>
    </lineage>
</organism>